<feature type="region of interest" description="Disordered" evidence="1">
    <location>
        <begin position="69"/>
        <end position="91"/>
    </location>
</feature>
<organism evidence="2">
    <name type="scientific">Lygus hesperus</name>
    <name type="common">Western plant bug</name>
    <dbReference type="NCBI Taxonomy" id="30085"/>
    <lineage>
        <taxon>Eukaryota</taxon>
        <taxon>Metazoa</taxon>
        <taxon>Ecdysozoa</taxon>
        <taxon>Arthropoda</taxon>
        <taxon>Hexapoda</taxon>
        <taxon>Insecta</taxon>
        <taxon>Pterygota</taxon>
        <taxon>Neoptera</taxon>
        <taxon>Paraneoptera</taxon>
        <taxon>Hemiptera</taxon>
        <taxon>Heteroptera</taxon>
        <taxon>Panheteroptera</taxon>
        <taxon>Cimicomorpha</taxon>
        <taxon>Miridae</taxon>
        <taxon>Mirini</taxon>
        <taxon>Lygus</taxon>
    </lineage>
</organism>
<accession>A0A0A9WZ75</accession>
<gene>
    <name evidence="2" type="primary">Srp54_0</name>
    <name evidence="3" type="synonym">Srp54_1</name>
    <name evidence="2" type="ORF">CM83_98900</name>
    <name evidence="3" type="ORF">g.93615</name>
</gene>
<name>A0A0A9WZ75_LYGHE</name>
<reference evidence="2" key="1">
    <citation type="journal article" date="2014" name="PLoS ONE">
        <title>Transcriptome-Based Identification of ABC Transporters in the Western Tarnished Plant Bug Lygus hesperus.</title>
        <authorList>
            <person name="Hull J.J."/>
            <person name="Chaney K."/>
            <person name="Geib S.M."/>
            <person name="Fabrick J.A."/>
            <person name="Brent C.S."/>
            <person name="Walsh D."/>
            <person name="Lavine L.C."/>
        </authorList>
    </citation>
    <scope>NUCLEOTIDE SEQUENCE</scope>
</reference>
<dbReference type="EMBL" id="GDHC01003867">
    <property type="protein sequence ID" value="JAQ14762.1"/>
    <property type="molecule type" value="Transcribed_RNA"/>
</dbReference>
<sequence>MQVTTLITMFAKLEEMIKRFGKSNFKQMMQDPASAAGSRMSQQQLGQLTKMINPAVLKQMGGMGGLQNIMRQMQGGGAPGGPASAGGAGLPGLGVGGPGGLDFGAMMKTMKNMQKGRK</sequence>
<protein>
    <submittedName>
        <fullName evidence="2">Signal recognition particle 54 kDa protein</fullName>
    </submittedName>
    <submittedName>
        <fullName evidence="3">Signal recognition particle protein</fullName>
    </submittedName>
</protein>
<reference evidence="3" key="3">
    <citation type="journal article" date="2016" name="Gigascience">
        <title>De novo construction of an expanded transcriptome assembly for the western tarnished plant bug, Lygus hesperus.</title>
        <authorList>
            <person name="Tassone E.E."/>
            <person name="Geib S.M."/>
            <person name="Hall B."/>
            <person name="Fabrick J.A."/>
            <person name="Brent C.S."/>
            <person name="Hull J.J."/>
        </authorList>
    </citation>
    <scope>NUCLEOTIDE SEQUENCE</scope>
</reference>
<feature type="compositionally biased region" description="Gly residues" evidence="1">
    <location>
        <begin position="74"/>
        <end position="91"/>
    </location>
</feature>
<proteinExistence type="predicted"/>
<evidence type="ECO:0000256" key="1">
    <source>
        <dbReference type="SAM" id="MobiDB-lite"/>
    </source>
</evidence>
<evidence type="ECO:0000313" key="2">
    <source>
        <dbReference type="EMBL" id="JAG12726.1"/>
    </source>
</evidence>
<reference evidence="2" key="2">
    <citation type="submission" date="2014-07" db="EMBL/GenBank/DDBJ databases">
        <authorList>
            <person name="Hull J."/>
        </authorList>
    </citation>
    <scope>NUCLEOTIDE SEQUENCE</scope>
</reference>
<dbReference type="AlphaFoldDB" id="A0A0A9WZ75"/>
<dbReference type="EMBL" id="GBHO01030878">
    <property type="protein sequence ID" value="JAG12726.1"/>
    <property type="molecule type" value="Transcribed_RNA"/>
</dbReference>
<evidence type="ECO:0000313" key="3">
    <source>
        <dbReference type="EMBL" id="JAQ14762.1"/>
    </source>
</evidence>